<name>A0A5J9SS90_9POAL</name>
<sequence>MIAQRHRLDDPNLLIKAQMEAIVDEPAEGGHVPKIFAEVVAHNLLSKHFFKMSALCQQSRIEASKPLLMHADT</sequence>
<evidence type="ECO:0000313" key="2">
    <source>
        <dbReference type="Proteomes" id="UP000324897"/>
    </source>
</evidence>
<evidence type="ECO:0000313" key="1">
    <source>
        <dbReference type="EMBL" id="TVU01818.1"/>
    </source>
</evidence>
<organism evidence="1 2">
    <name type="scientific">Eragrostis curvula</name>
    <name type="common">weeping love grass</name>
    <dbReference type="NCBI Taxonomy" id="38414"/>
    <lineage>
        <taxon>Eukaryota</taxon>
        <taxon>Viridiplantae</taxon>
        <taxon>Streptophyta</taxon>
        <taxon>Embryophyta</taxon>
        <taxon>Tracheophyta</taxon>
        <taxon>Spermatophyta</taxon>
        <taxon>Magnoliopsida</taxon>
        <taxon>Liliopsida</taxon>
        <taxon>Poales</taxon>
        <taxon>Poaceae</taxon>
        <taxon>PACMAD clade</taxon>
        <taxon>Chloridoideae</taxon>
        <taxon>Eragrostideae</taxon>
        <taxon>Eragrostidinae</taxon>
        <taxon>Eragrostis</taxon>
    </lineage>
</organism>
<dbReference type="Proteomes" id="UP000324897">
    <property type="component" value="Unassembled WGS sequence"/>
</dbReference>
<keyword evidence="2" id="KW-1185">Reference proteome</keyword>
<comment type="caution">
    <text evidence="1">The sequence shown here is derived from an EMBL/GenBank/DDBJ whole genome shotgun (WGS) entry which is preliminary data.</text>
</comment>
<reference evidence="1 2" key="1">
    <citation type="journal article" date="2019" name="Sci. Rep.">
        <title>A high-quality genome of Eragrostis curvula grass provides insights into Poaceae evolution and supports new strategies to enhance forage quality.</title>
        <authorList>
            <person name="Carballo J."/>
            <person name="Santos B.A.C.M."/>
            <person name="Zappacosta D."/>
            <person name="Garbus I."/>
            <person name="Selva J.P."/>
            <person name="Gallo C.A."/>
            <person name="Diaz A."/>
            <person name="Albertini E."/>
            <person name="Caccamo M."/>
            <person name="Echenique V."/>
        </authorList>
    </citation>
    <scope>NUCLEOTIDE SEQUENCE [LARGE SCALE GENOMIC DNA]</scope>
    <source>
        <strain evidence="2">cv. Victoria</strain>
        <tissue evidence="1">Leaf</tissue>
    </source>
</reference>
<gene>
    <name evidence="1" type="ORF">EJB05_52720</name>
</gene>
<dbReference type="AlphaFoldDB" id="A0A5J9SS90"/>
<dbReference type="Gramene" id="TVU01818">
    <property type="protein sequence ID" value="TVU01818"/>
    <property type="gene ID" value="EJB05_52720"/>
</dbReference>
<feature type="non-terminal residue" evidence="1">
    <location>
        <position position="1"/>
    </location>
</feature>
<protein>
    <submittedName>
        <fullName evidence="1">Uncharacterized protein</fullName>
    </submittedName>
</protein>
<accession>A0A5J9SS90</accession>
<dbReference type="EMBL" id="RWGY01000385">
    <property type="protein sequence ID" value="TVU01818.1"/>
    <property type="molecule type" value="Genomic_DNA"/>
</dbReference>
<proteinExistence type="predicted"/>